<dbReference type="Pfam" id="PF17375">
    <property type="entry name" value="DUF5397"/>
    <property type="match status" value="1"/>
</dbReference>
<proteinExistence type="predicted"/>
<reference evidence="1" key="1">
    <citation type="journal article" date="2018" name="Genome Biol.">
        <title>SKESA: strategic k-mer extension for scrupulous assemblies.</title>
        <authorList>
            <person name="Souvorov A."/>
            <person name="Agarwala R."/>
            <person name="Lipman D.J."/>
        </authorList>
    </citation>
    <scope>NUCLEOTIDE SEQUENCE</scope>
    <source>
        <strain evidence="1">Salmonella enterica</strain>
    </source>
</reference>
<gene>
    <name evidence="1" type="ORF">GB348_21975</name>
</gene>
<dbReference type="InterPro" id="IPR035335">
    <property type="entry name" value="DUF5397"/>
</dbReference>
<dbReference type="AlphaFoldDB" id="A0A6X8S643"/>
<comment type="caution">
    <text evidence="1">The sequence shown here is derived from an EMBL/GenBank/DDBJ whole genome shotgun (WGS) entry which is preliminary data.</text>
</comment>
<sequence>MNTVQIPTGTIKTFGLLGIPYEVGEPAQELPDGDILVNIILVQTGEKELYKLSKLLQDPDAE</sequence>
<name>A0A6X8S643_SALDZ</name>
<accession>A0A6X8S643</accession>
<dbReference type="EMBL" id="DAAFZM010000045">
    <property type="protein sequence ID" value="HAB2187213.1"/>
    <property type="molecule type" value="Genomic_DNA"/>
</dbReference>
<reference evidence="1" key="2">
    <citation type="submission" date="2019-10" db="EMBL/GenBank/DDBJ databases">
        <authorList>
            <consortium name="NCBI Pathogen Detection Project"/>
        </authorList>
    </citation>
    <scope>NUCLEOTIDE SEQUENCE</scope>
    <source>
        <strain evidence="1">Salmonella enterica</strain>
    </source>
</reference>
<organism evidence="1">
    <name type="scientific">Salmonella diarizonae</name>
    <dbReference type="NCBI Taxonomy" id="59204"/>
    <lineage>
        <taxon>Bacteria</taxon>
        <taxon>Pseudomonadati</taxon>
        <taxon>Pseudomonadota</taxon>
        <taxon>Gammaproteobacteria</taxon>
        <taxon>Enterobacterales</taxon>
        <taxon>Enterobacteriaceae</taxon>
        <taxon>Salmonella</taxon>
    </lineage>
</organism>
<protein>
    <submittedName>
        <fullName evidence="1">Uncharacterized protein</fullName>
    </submittedName>
</protein>
<evidence type="ECO:0000313" key="1">
    <source>
        <dbReference type="EMBL" id="HAB2187213.1"/>
    </source>
</evidence>